<name>A0A7S2GJD7_9DINO</name>
<gene>
    <name evidence="1" type="ORF">AAND1436_LOCUS26742</name>
</gene>
<dbReference type="EMBL" id="HBGQ01055084">
    <property type="protein sequence ID" value="CAD9457219.1"/>
    <property type="molecule type" value="Transcribed_RNA"/>
</dbReference>
<reference evidence="1" key="1">
    <citation type="submission" date="2021-01" db="EMBL/GenBank/DDBJ databases">
        <authorList>
            <person name="Corre E."/>
            <person name="Pelletier E."/>
            <person name="Niang G."/>
            <person name="Scheremetjew M."/>
            <person name="Finn R."/>
            <person name="Kale V."/>
            <person name="Holt S."/>
            <person name="Cochrane G."/>
            <person name="Meng A."/>
            <person name="Brown T."/>
            <person name="Cohen L."/>
        </authorList>
    </citation>
    <scope>NUCLEOTIDE SEQUENCE</scope>
    <source>
        <strain evidence="1">CCMP2222</strain>
    </source>
</reference>
<accession>A0A7S2GJD7</accession>
<proteinExistence type="predicted"/>
<protein>
    <submittedName>
        <fullName evidence="1">Uncharacterized protein</fullName>
    </submittedName>
</protein>
<dbReference type="AlphaFoldDB" id="A0A7S2GJD7"/>
<evidence type="ECO:0000313" key="1">
    <source>
        <dbReference type="EMBL" id="CAD9457219.1"/>
    </source>
</evidence>
<sequence>MCQCQEALFGERGSRAGSLGLKNDRKWDSPRRLAGLGVEGFIEALVSLRWDLAASSLDTASLSASINNCNKPLHKCLDNVEASLQRSLGNISAQRKHMQDDEATAKLSSLSEELPLACARDLDLHRLSSEVEVASGARSASWLHRMPTEILFLALTSRSVPSPTNPVR</sequence>
<organism evidence="1">
    <name type="scientific">Alexandrium andersonii</name>
    <dbReference type="NCBI Taxonomy" id="327968"/>
    <lineage>
        <taxon>Eukaryota</taxon>
        <taxon>Sar</taxon>
        <taxon>Alveolata</taxon>
        <taxon>Dinophyceae</taxon>
        <taxon>Gonyaulacales</taxon>
        <taxon>Pyrocystaceae</taxon>
        <taxon>Alexandrium</taxon>
    </lineage>
</organism>